<reference evidence="2 3" key="1">
    <citation type="journal article" date="2018" name="Front. Plant Sci.">
        <title>Red Clover (Trifolium pratense) and Zigzag Clover (T. medium) - A Picture of Genomic Similarities and Differences.</title>
        <authorList>
            <person name="Dluhosova J."/>
            <person name="Istvanek J."/>
            <person name="Nedelnik J."/>
            <person name="Repkova J."/>
        </authorList>
    </citation>
    <scope>NUCLEOTIDE SEQUENCE [LARGE SCALE GENOMIC DNA]</scope>
    <source>
        <strain evidence="3">cv. 10/8</strain>
        <tissue evidence="2">Leaf</tissue>
    </source>
</reference>
<evidence type="ECO:0000256" key="1">
    <source>
        <dbReference type="SAM" id="MobiDB-lite"/>
    </source>
</evidence>
<evidence type="ECO:0000313" key="2">
    <source>
        <dbReference type="EMBL" id="MCI97815.1"/>
    </source>
</evidence>
<comment type="caution">
    <text evidence="2">The sequence shown here is derived from an EMBL/GenBank/DDBJ whole genome shotgun (WGS) entry which is preliminary data.</text>
</comment>
<feature type="non-terminal residue" evidence="2">
    <location>
        <position position="43"/>
    </location>
</feature>
<name>A0A392WIG9_9FABA</name>
<dbReference type="Proteomes" id="UP000265520">
    <property type="component" value="Unassembled WGS sequence"/>
</dbReference>
<protein>
    <submittedName>
        <fullName evidence="2">Uncharacterized protein</fullName>
    </submittedName>
</protein>
<proteinExistence type="predicted"/>
<accession>A0A392WIG9</accession>
<dbReference type="AlphaFoldDB" id="A0A392WIG9"/>
<keyword evidence="3" id="KW-1185">Reference proteome</keyword>
<feature type="compositionally biased region" description="Polar residues" evidence="1">
    <location>
        <begin position="28"/>
        <end position="43"/>
    </location>
</feature>
<feature type="region of interest" description="Disordered" evidence="1">
    <location>
        <begin position="1"/>
        <end position="43"/>
    </location>
</feature>
<dbReference type="EMBL" id="LXQA011454705">
    <property type="protein sequence ID" value="MCI97815.1"/>
    <property type="molecule type" value="Genomic_DNA"/>
</dbReference>
<organism evidence="2 3">
    <name type="scientific">Trifolium medium</name>
    <dbReference type="NCBI Taxonomy" id="97028"/>
    <lineage>
        <taxon>Eukaryota</taxon>
        <taxon>Viridiplantae</taxon>
        <taxon>Streptophyta</taxon>
        <taxon>Embryophyta</taxon>
        <taxon>Tracheophyta</taxon>
        <taxon>Spermatophyta</taxon>
        <taxon>Magnoliopsida</taxon>
        <taxon>eudicotyledons</taxon>
        <taxon>Gunneridae</taxon>
        <taxon>Pentapetalae</taxon>
        <taxon>rosids</taxon>
        <taxon>fabids</taxon>
        <taxon>Fabales</taxon>
        <taxon>Fabaceae</taxon>
        <taxon>Papilionoideae</taxon>
        <taxon>50 kb inversion clade</taxon>
        <taxon>NPAAA clade</taxon>
        <taxon>Hologalegina</taxon>
        <taxon>IRL clade</taxon>
        <taxon>Trifolieae</taxon>
        <taxon>Trifolium</taxon>
    </lineage>
</organism>
<evidence type="ECO:0000313" key="3">
    <source>
        <dbReference type="Proteomes" id="UP000265520"/>
    </source>
</evidence>
<sequence length="43" mass="4537">MPLLLFDPGDGDSQLPSNEEGSGDSRFKTTSLFGSDINSSEST</sequence>